<comment type="function">
    <text evidence="12">Ethanolamine phosphate transferase involved in glycosylphosphatidylinositol-anchor biosynthesis. Transfers ethanolamine phosphate to the GPI second mannose.</text>
</comment>
<dbReference type="PANTHER" id="PTHR23072:SF0">
    <property type="entry name" value="GPI ETHANOLAMINE PHOSPHATE TRANSFERASE 2"/>
    <property type="match status" value="1"/>
</dbReference>
<feature type="transmembrane region" description="Helical" evidence="12">
    <location>
        <begin position="487"/>
        <end position="506"/>
    </location>
</feature>
<dbReference type="InterPro" id="IPR002591">
    <property type="entry name" value="Phosphodiest/P_Trfase"/>
</dbReference>
<keyword evidence="8 12" id="KW-0256">Endoplasmic reticulum</keyword>
<dbReference type="GO" id="GO:0005789">
    <property type="term" value="C:endoplasmic reticulum membrane"/>
    <property type="evidence" value="ECO:0007669"/>
    <property type="project" value="UniProtKB-SubCell"/>
</dbReference>
<feature type="transmembrane region" description="Helical" evidence="12">
    <location>
        <begin position="877"/>
        <end position="901"/>
    </location>
</feature>
<dbReference type="Pfam" id="PF19316">
    <property type="entry name" value="PIGO_PIGG"/>
    <property type="match status" value="1"/>
</dbReference>
<sequence length="942" mass="103297">MTLTRKCRTACLALANILLPIAVLVFASGFFPYKPVLPGLATFGEHGDSKFDKVIFMVVDALRSDFVFGGGSGMEFTQSLIRDDAAIPFTAHATPPTVTMPRVKALTTGSVPSFLDLILNFAESDTSSSLAAQDTWLSQIKARGGKIVFLGDDTWLKLFPASSDAVPFFERADGTSSFFVSDFTEVDNNVTRHVPEELARSDWDALIMHYLGLDHIGHKTGPTGPNMLPKQKEMDGIVKMIYTAMEEHLHHQNTLLVLAGDHGMNNGGNHGGSGPGETEPALVFASPKFKSIDRKKRRQYWAPTHPKDGTEFEYYTKVEQSDLVPTLAGLMGLPISRNSLGVSIPEMNILWSMDETIAHLQRNANQIVQIVKATYGEESWDKTVTKYRVVIERSSEGCDALPSDQERLACLWATFEMRTKNMDGPYQESQARTSILNFLLEVQDVLSGTASSYNIPRMIAGMGLTAGILGLTLISFETLWPVSMPGIFFALISLLYGIMMFASSYVEEEQQFWYWVTPAWIITLAFLRLPKASVSSERIRLGFAVFTLLAIHRISARWNQTGQKHAGAPDIVHTFFTEHHVLMWMLILATYVYNGWSLATRALAGLVAPEIAAVFSAALVLPAVVFKLTFTQADAPELVQDLALGIRNFVQPFDLVLQARIVFSGIAVTTILVSVLSIMSAKQSQNDAFRLVGALPSLAERLHILLSLFLMTQTRAPNVPLFLGLELQRESLAFIFAAASTTHQSATVNPPRLSTVPLQNPPITSIATATLLLSHTSYFAFGGSNSISSIDLSNAYNGVANYNILAVGILLFASNWAGAIFWISATNLLIHSKSKTNPSPSHHSRSWIDAERKNLLEDAPLQPAISTSHNAFFFSSYVAHITAFEAASLLAVMAACTALRTHLFIWTVFSPKFLYAVAWSVAWHGLVNFGVGWVLGLASGIS</sequence>
<feature type="transmembrane region" description="Helical" evidence="12">
    <location>
        <begin position="657"/>
        <end position="679"/>
    </location>
</feature>
<comment type="subcellular location">
    <subcellularLocation>
        <location evidence="1 12">Endoplasmic reticulum membrane</location>
        <topology evidence="1 12">Multi-pass membrane protein</topology>
    </subcellularLocation>
</comment>
<keyword evidence="5 12" id="KW-0337">GPI-anchor biosynthesis</keyword>
<comment type="caution">
    <text evidence="14">The sequence shown here is derived from an EMBL/GenBank/DDBJ whole genome shotgun (WGS) entry which is preliminary data.</text>
</comment>
<dbReference type="GO" id="GO:0051267">
    <property type="term" value="F:CP2 mannose-ethanolamine phosphotransferase activity"/>
    <property type="evidence" value="ECO:0007669"/>
    <property type="project" value="TreeGrafter"/>
</dbReference>
<feature type="domain" description="GPI ethanolamine phosphate transferase 2 C-terminal" evidence="13">
    <location>
        <begin position="450"/>
        <end position="935"/>
    </location>
</feature>
<proteinExistence type="inferred from homology"/>
<keyword evidence="9 12" id="KW-1133">Transmembrane helix</keyword>
<evidence type="ECO:0000256" key="3">
    <source>
        <dbReference type="ARBA" id="ARBA00005315"/>
    </source>
</evidence>
<dbReference type="Gene3D" id="3.40.720.10">
    <property type="entry name" value="Alkaline Phosphatase, subunit A"/>
    <property type="match status" value="1"/>
</dbReference>
<keyword evidence="6 12" id="KW-0808">Transferase</keyword>
<keyword evidence="7 12" id="KW-0812">Transmembrane</keyword>
<protein>
    <recommendedName>
        <fullName evidence="4 12">GPI ethanolamine phosphate transferase 2</fullName>
    </recommendedName>
</protein>
<evidence type="ECO:0000256" key="11">
    <source>
        <dbReference type="ARBA" id="ARBA00023180"/>
    </source>
</evidence>
<evidence type="ECO:0000256" key="12">
    <source>
        <dbReference type="RuleBase" id="RU367106"/>
    </source>
</evidence>
<gene>
    <name evidence="14" type="ORF">AC578_9019</name>
</gene>
<dbReference type="OrthoDB" id="272139at2759"/>
<dbReference type="InterPro" id="IPR017850">
    <property type="entry name" value="Alkaline_phosphatase_core_sf"/>
</dbReference>
<dbReference type="InterPro" id="IPR045687">
    <property type="entry name" value="PIGG/GPI7_C"/>
</dbReference>
<evidence type="ECO:0000256" key="7">
    <source>
        <dbReference type="ARBA" id="ARBA00022692"/>
    </source>
</evidence>
<feature type="transmembrane region" description="Helical" evidence="12">
    <location>
        <begin position="579"/>
        <end position="599"/>
    </location>
</feature>
<reference evidence="14 15" key="1">
    <citation type="submission" date="2015-07" db="EMBL/GenBank/DDBJ databases">
        <title>Comparative genomics of the Sigatoka disease complex on banana suggests a link between parallel evolutionary changes in Pseudocercospora fijiensis and Pseudocercospora eumusae and increased virulence on the banana host.</title>
        <authorList>
            <person name="Chang T.-C."/>
            <person name="Salvucci A."/>
            <person name="Crous P.W."/>
            <person name="Stergiopoulos I."/>
        </authorList>
    </citation>
    <scope>NUCLEOTIDE SEQUENCE [LARGE SCALE GENOMIC DNA]</scope>
    <source>
        <strain evidence="14 15">CBS 114824</strain>
    </source>
</reference>
<accession>A0A139H2V3</accession>
<evidence type="ECO:0000256" key="5">
    <source>
        <dbReference type="ARBA" id="ARBA00022502"/>
    </source>
</evidence>
<dbReference type="SUPFAM" id="SSF53649">
    <property type="entry name" value="Alkaline phosphatase-like"/>
    <property type="match status" value="1"/>
</dbReference>
<keyword evidence="15" id="KW-1185">Reference proteome</keyword>
<dbReference type="Proteomes" id="UP000070133">
    <property type="component" value="Unassembled WGS sequence"/>
</dbReference>
<dbReference type="CDD" id="cd16024">
    <property type="entry name" value="GPI_EPT_2"/>
    <property type="match status" value="1"/>
</dbReference>
<dbReference type="UniPathway" id="UPA00196"/>
<comment type="similarity">
    <text evidence="3 12">Belongs to the PIGG/PIGN/PIGO family. PIGG subfamily.</text>
</comment>
<dbReference type="STRING" id="321146.A0A139H2V3"/>
<evidence type="ECO:0000256" key="9">
    <source>
        <dbReference type="ARBA" id="ARBA00022989"/>
    </source>
</evidence>
<evidence type="ECO:0000256" key="4">
    <source>
        <dbReference type="ARBA" id="ARBA00020830"/>
    </source>
</evidence>
<keyword evidence="10 12" id="KW-0472">Membrane</keyword>
<dbReference type="InterPro" id="IPR037674">
    <property type="entry name" value="PIG-G_N"/>
</dbReference>
<evidence type="ECO:0000259" key="13">
    <source>
        <dbReference type="Pfam" id="PF19316"/>
    </source>
</evidence>
<dbReference type="Pfam" id="PF01663">
    <property type="entry name" value="Phosphodiest"/>
    <property type="match status" value="1"/>
</dbReference>
<evidence type="ECO:0000256" key="10">
    <source>
        <dbReference type="ARBA" id="ARBA00023136"/>
    </source>
</evidence>
<feature type="transmembrane region" description="Helical" evidence="12">
    <location>
        <begin position="913"/>
        <end position="935"/>
    </location>
</feature>
<feature type="transmembrane region" description="Helical" evidence="12">
    <location>
        <begin position="611"/>
        <end position="630"/>
    </location>
</feature>
<organism evidence="14 15">
    <name type="scientific">Pseudocercospora eumusae</name>
    <dbReference type="NCBI Taxonomy" id="321146"/>
    <lineage>
        <taxon>Eukaryota</taxon>
        <taxon>Fungi</taxon>
        <taxon>Dikarya</taxon>
        <taxon>Ascomycota</taxon>
        <taxon>Pezizomycotina</taxon>
        <taxon>Dothideomycetes</taxon>
        <taxon>Dothideomycetidae</taxon>
        <taxon>Mycosphaerellales</taxon>
        <taxon>Mycosphaerellaceae</taxon>
        <taxon>Pseudocercospora</taxon>
    </lineage>
</organism>
<evidence type="ECO:0000256" key="1">
    <source>
        <dbReference type="ARBA" id="ARBA00004477"/>
    </source>
</evidence>
<dbReference type="AlphaFoldDB" id="A0A139H2V3"/>
<feature type="transmembrane region" description="Helical" evidence="12">
    <location>
        <begin position="458"/>
        <end position="480"/>
    </location>
</feature>
<evidence type="ECO:0000313" key="15">
    <source>
        <dbReference type="Proteomes" id="UP000070133"/>
    </source>
</evidence>
<dbReference type="PANTHER" id="PTHR23072">
    <property type="entry name" value="PHOSPHATIDYLINOSITOL GLYCAN-RELATED"/>
    <property type="match status" value="1"/>
</dbReference>
<feature type="transmembrane region" description="Helical" evidence="12">
    <location>
        <begin position="512"/>
        <end position="529"/>
    </location>
</feature>
<keyword evidence="11" id="KW-0325">Glycoprotein</keyword>
<dbReference type="InterPro" id="IPR039527">
    <property type="entry name" value="PIGG/GPI7"/>
</dbReference>
<evidence type="ECO:0000256" key="2">
    <source>
        <dbReference type="ARBA" id="ARBA00004687"/>
    </source>
</evidence>
<evidence type="ECO:0000256" key="8">
    <source>
        <dbReference type="ARBA" id="ARBA00022824"/>
    </source>
</evidence>
<dbReference type="GO" id="GO:0006506">
    <property type="term" value="P:GPI anchor biosynthetic process"/>
    <property type="evidence" value="ECO:0007669"/>
    <property type="project" value="UniProtKB-UniPathway"/>
</dbReference>
<feature type="transmembrane region" description="Helical" evidence="12">
    <location>
        <begin position="541"/>
        <end position="559"/>
    </location>
</feature>
<evidence type="ECO:0000313" key="14">
    <source>
        <dbReference type="EMBL" id="KXS96742.1"/>
    </source>
</evidence>
<comment type="pathway">
    <text evidence="2 12">Glycolipid biosynthesis; glycosylphosphatidylinositol-anchor biosynthesis.</text>
</comment>
<dbReference type="EMBL" id="LFZN01000164">
    <property type="protein sequence ID" value="KXS96742.1"/>
    <property type="molecule type" value="Genomic_DNA"/>
</dbReference>
<name>A0A139H2V3_9PEZI</name>
<feature type="transmembrane region" description="Helical" evidence="12">
    <location>
        <begin position="802"/>
        <end position="825"/>
    </location>
</feature>
<evidence type="ECO:0000256" key="6">
    <source>
        <dbReference type="ARBA" id="ARBA00022679"/>
    </source>
</evidence>